<name>A0A0E9SHN9_ANGAN</name>
<dbReference type="EMBL" id="GBXM01067825">
    <property type="protein sequence ID" value="JAH40752.1"/>
    <property type="molecule type" value="Transcribed_RNA"/>
</dbReference>
<evidence type="ECO:0000313" key="1">
    <source>
        <dbReference type="EMBL" id="JAH40752.1"/>
    </source>
</evidence>
<reference evidence="1" key="1">
    <citation type="submission" date="2014-11" db="EMBL/GenBank/DDBJ databases">
        <authorList>
            <person name="Amaro Gonzalez C."/>
        </authorList>
    </citation>
    <scope>NUCLEOTIDE SEQUENCE</scope>
</reference>
<reference evidence="1" key="2">
    <citation type="journal article" date="2015" name="Fish Shellfish Immunol.">
        <title>Early steps in the European eel (Anguilla anguilla)-Vibrio vulnificus interaction in the gills: Role of the RtxA13 toxin.</title>
        <authorList>
            <person name="Callol A."/>
            <person name="Pajuelo D."/>
            <person name="Ebbesson L."/>
            <person name="Teles M."/>
            <person name="MacKenzie S."/>
            <person name="Amaro C."/>
        </authorList>
    </citation>
    <scope>NUCLEOTIDE SEQUENCE</scope>
</reference>
<accession>A0A0E9SHN9</accession>
<dbReference type="AlphaFoldDB" id="A0A0E9SHN9"/>
<protein>
    <submittedName>
        <fullName evidence="1">Uncharacterized protein</fullName>
    </submittedName>
</protein>
<organism evidence="1">
    <name type="scientific">Anguilla anguilla</name>
    <name type="common">European freshwater eel</name>
    <name type="synonym">Muraena anguilla</name>
    <dbReference type="NCBI Taxonomy" id="7936"/>
    <lineage>
        <taxon>Eukaryota</taxon>
        <taxon>Metazoa</taxon>
        <taxon>Chordata</taxon>
        <taxon>Craniata</taxon>
        <taxon>Vertebrata</taxon>
        <taxon>Euteleostomi</taxon>
        <taxon>Actinopterygii</taxon>
        <taxon>Neopterygii</taxon>
        <taxon>Teleostei</taxon>
        <taxon>Anguilliformes</taxon>
        <taxon>Anguillidae</taxon>
        <taxon>Anguilla</taxon>
    </lineage>
</organism>
<proteinExistence type="predicted"/>
<sequence length="24" mass="2497">MCPVLFGSQLLSHSSVPTSSGFSK</sequence>